<evidence type="ECO:0000256" key="1">
    <source>
        <dbReference type="SAM" id="Coils"/>
    </source>
</evidence>
<dbReference type="InterPro" id="IPR020981">
    <property type="entry name" value="Csm1/Pcs1_C"/>
</dbReference>
<proteinExistence type="predicted"/>
<evidence type="ECO:0000313" key="5">
    <source>
        <dbReference type="Proteomes" id="UP001377567"/>
    </source>
</evidence>
<reference evidence="4 5" key="1">
    <citation type="journal article" date="2023" name="Elife">
        <title>Identification of key yeast species and microbe-microbe interactions impacting larval growth of Drosophila in the wild.</title>
        <authorList>
            <person name="Mure A."/>
            <person name="Sugiura Y."/>
            <person name="Maeda R."/>
            <person name="Honda K."/>
            <person name="Sakurai N."/>
            <person name="Takahashi Y."/>
            <person name="Watada M."/>
            <person name="Katoh T."/>
            <person name="Gotoh A."/>
            <person name="Gotoh Y."/>
            <person name="Taniguchi I."/>
            <person name="Nakamura K."/>
            <person name="Hayashi T."/>
            <person name="Katayama T."/>
            <person name="Uemura T."/>
            <person name="Hattori Y."/>
        </authorList>
    </citation>
    <scope>NUCLEOTIDE SEQUENCE [LARGE SCALE GENOMIC DNA]</scope>
    <source>
        <strain evidence="4 5">KH-74</strain>
    </source>
</reference>
<dbReference type="GO" id="GO:0034506">
    <property type="term" value="C:chromosome, centromeric core domain"/>
    <property type="evidence" value="ECO:0007669"/>
    <property type="project" value="TreeGrafter"/>
</dbReference>
<dbReference type="InterPro" id="IPR040349">
    <property type="entry name" value="Csm1/Pcs1"/>
</dbReference>
<dbReference type="AlphaFoldDB" id="A0AAV5SDG0"/>
<dbReference type="Proteomes" id="UP001377567">
    <property type="component" value="Unassembled WGS sequence"/>
</dbReference>
<dbReference type="PANTHER" id="PTHR28006:SF1">
    <property type="entry name" value="MONOPOLIN COMPLEX SUBUNIT CSM1"/>
    <property type="match status" value="1"/>
</dbReference>
<gene>
    <name evidence="4" type="ORF">DAKH74_057960</name>
</gene>
<dbReference type="Pfam" id="PF12539">
    <property type="entry name" value="Csm1"/>
    <property type="match status" value="1"/>
</dbReference>
<dbReference type="Gene3D" id="3.90.1150.80">
    <property type="match status" value="1"/>
</dbReference>
<dbReference type="GO" id="GO:1990644">
    <property type="term" value="F:microtubule site clamp"/>
    <property type="evidence" value="ECO:0007669"/>
    <property type="project" value="TreeGrafter"/>
</dbReference>
<evidence type="ECO:0000259" key="2">
    <source>
        <dbReference type="Pfam" id="PF12539"/>
    </source>
</evidence>
<keyword evidence="5" id="KW-1185">Reference proteome</keyword>
<accession>A0AAV5SDG0</accession>
<dbReference type="GO" id="GO:0005730">
    <property type="term" value="C:nucleolus"/>
    <property type="evidence" value="ECO:0007669"/>
    <property type="project" value="TreeGrafter"/>
</dbReference>
<feature type="domain" description="Monopolin complex subunit Csm1/Pcs1 C-terminal" evidence="2">
    <location>
        <begin position="74"/>
        <end position="159"/>
    </location>
</feature>
<feature type="domain" description="Csm1 N-terminal" evidence="3">
    <location>
        <begin position="4"/>
        <end position="70"/>
    </location>
</feature>
<dbReference type="PANTHER" id="PTHR28006">
    <property type="entry name" value="MONOPOLIN COMPLEX SUBUNIT CSM1"/>
    <property type="match status" value="1"/>
</dbReference>
<sequence>MSSPLEEYKASVAAQMQASELLVARLVHENALLTQEASTRSAEVASLTQELETLKKRVQELQLQCDKGVEETDVVKDLFEHLCGVRVHKSYEDETGLWFDTSQGSRAGVMDYKLGFVKGEGDATEVVYVPLLKQRSAAELAVLQGQLPSYMFDTLSFPLKSLGQFYNKMSKCLNKRPRSGEGK</sequence>
<evidence type="ECO:0000259" key="3">
    <source>
        <dbReference type="Pfam" id="PF18504"/>
    </source>
</evidence>
<dbReference type="CDD" id="cd23787">
    <property type="entry name" value="RWD_CSM1"/>
    <property type="match status" value="1"/>
</dbReference>
<dbReference type="GO" id="GO:0072686">
    <property type="term" value="C:mitotic spindle"/>
    <property type="evidence" value="ECO:0007669"/>
    <property type="project" value="TreeGrafter"/>
</dbReference>
<protein>
    <submittedName>
        <fullName evidence="4">Csm1 protein</fullName>
    </submittedName>
</protein>
<dbReference type="GO" id="GO:0033551">
    <property type="term" value="C:monopolin complex"/>
    <property type="evidence" value="ECO:0007669"/>
    <property type="project" value="InterPro"/>
</dbReference>
<evidence type="ECO:0000313" key="4">
    <source>
        <dbReference type="EMBL" id="GMM59179.1"/>
    </source>
</evidence>
<dbReference type="Pfam" id="PF18504">
    <property type="entry name" value="Csm1_N"/>
    <property type="match status" value="1"/>
</dbReference>
<organism evidence="4 5">
    <name type="scientific">Maudiozyma humilis</name>
    <name type="common">Sour dough yeast</name>
    <name type="synonym">Kazachstania humilis</name>
    <dbReference type="NCBI Taxonomy" id="51915"/>
    <lineage>
        <taxon>Eukaryota</taxon>
        <taxon>Fungi</taxon>
        <taxon>Dikarya</taxon>
        <taxon>Ascomycota</taxon>
        <taxon>Saccharomycotina</taxon>
        <taxon>Saccharomycetes</taxon>
        <taxon>Saccharomycetales</taxon>
        <taxon>Saccharomycetaceae</taxon>
        <taxon>Maudiozyma</taxon>
    </lineage>
</organism>
<dbReference type="EMBL" id="BTGD01000027">
    <property type="protein sequence ID" value="GMM59179.1"/>
    <property type="molecule type" value="Genomic_DNA"/>
</dbReference>
<comment type="caution">
    <text evidence="4">The sequence shown here is derived from an EMBL/GenBank/DDBJ whole genome shotgun (WGS) entry which is preliminary data.</text>
</comment>
<keyword evidence="1" id="KW-0175">Coiled coil</keyword>
<dbReference type="GO" id="GO:0045144">
    <property type="term" value="P:meiotic sister chromatid segregation"/>
    <property type="evidence" value="ECO:0007669"/>
    <property type="project" value="TreeGrafter"/>
</dbReference>
<dbReference type="GO" id="GO:0051315">
    <property type="term" value="P:attachment of mitotic spindle microtubules to kinetochore"/>
    <property type="evidence" value="ECO:0007669"/>
    <property type="project" value="TreeGrafter"/>
</dbReference>
<dbReference type="Gene3D" id="1.20.5.340">
    <property type="match status" value="1"/>
</dbReference>
<name>A0AAV5SDG0_MAUHU</name>
<dbReference type="InterPro" id="IPR038608">
    <property type="entry name" value="Csm1/Pcs1_C_sf"/>
</dbReference>
<dbReference type="InterPro" id="IPR041671">
    <property type="entry name" value="Csm1_N"/>
</dbReference>
<feature type="coiled-coil region" evidence="1">
    <location>
        <begin position="44"/>
        <end position="71"/>
    </location>
</feature>